<name>A0A232EME1_9HYME</name>
<dbReference type="Proteomes" id="UP000215335">
    <property type="component" value="Unassembled WGS sequence"/>
</dbReference>
<sequence length="119" mass="13357">MAAGTRKIPANGARKKPVTNDMNFSEDSLNHQPAALYLLCVLARFGSQYEAQRVINNRKLISDGIEYQRELFKRLRAEANAHNSANLNSQKTVRFMHGTPSLVDVRKSFGRHNSGNSKN</sequence>
<feature type="region of interest" description="Disordered" evidence="1">
    <location>
        <begin position="1"/>
        <end position="25"/>
    </location>
</feature>
<comment type="caution">
    <text evidence="2">The sequence shown here is derived from an EMBL/GenBank/DDBJ whole genome shotgun (WGS) entry which is preliminary data.</text>
</comment>
<proteinExistence type="predicted"/>
<evidence type="ECO:0000313" key="3">
    <source>
        <dbReference type="Proteomes" id="UP000215335"/>
    </source>
</evidence>
<evidence type="ECO:0000256" key="1">
    <source>
        <dbReference type="SAM" id="MobiDB-lite"/>
    </source>
</evidence>
<dbReference type="AlphaFoldDB" id="A0A232EME1"/>
<reference evidence="2 3" key="1">
    <citation type="journal article" date="2017" name="Curr. Biol.">
        <title>The Evolution of Venom by Co-option of Single-Copy Genes.</title>
        <authorList>
            <person name="Martinson E.O."/>
            <person name="Mrinalini"/>
            <person name="Kelkar Y.D."/>
            <person name="Chang C.H."/>
            <person name="Werren J.H."/>
        </authorList>
    </citation>
    <scope>NUCLEOTIDE SEQUENCE [LARGE SCALE GENOMIC DNA]</scope>
    <source>
        <strain evidence="2 3">Alberta</strain>
        <tissue evidence="2">Whole body</tissue>
    </source>
</reference>
<evidence type="ECO:0000313" key="2">
    <source>
        <dbReference type="EMBL" id="OXU19501.1"/>
    </source>
</evidence>
<accession>A0A232EME1</accession>
<dbReference type="EMBL" id="NNAY01003384">
    <property type="protein sequence ID" value="OXU19501.1"/>
    <property type="molecule type" value="Genomic_DNA"/>
</dbReference>
<protein>
    <submittedName>
        <fullName evidence="2">Uncharacterized protein</fullName>
    </submittedName>
</protein>
<organism evidence="2 3">
    <name type="scientific">Trichomalopsis sarcophagae</name>
    <dbReference type="NCBI Taxonomy" id="543379"/>
    <lineage>
        <taxon>Eukaryota</taxon>
        <taxon>Metazoa</taxon>
        <taxon>Ecdysozoa</taxon>
        <taxon>Arthropoda</taxon>
        <taxon>Hexapoda</taxon>
        <taxon>Insecta</taxon>
        <taxon>Pterygota</taxon>
        <taxon>Neoptera</taxon>
        <taxon>Endopterygota</taxon>
        <taxon>Hymenoptera</taxon>
        <taxon>Apocrita</taxon>
        <taxon>Proctotrupomorpha</taxon>
        <taxon>Chalcidoidea</taxon>
        <taxon>Pteromalidae</taxon>
        <taxon>Pteromalinae</taxon>
        <taxon>Trichomalopsis</taxon>
    </lineage>
</organism>
<gene>
    <name evidence="2" type="ORF">TSAR_008564</name>
</gene>
<keyword evidence="3" id="KW-1185">Reference proteome</keyword>